<dbReference type="Proteomes" id="UP000235145">
    <property type="component" value="Unassembled WGS sequence"/>
</dbReference>
<dbReference type="AlphaFoldDB" id="A0A9R1X2E6"/>
<organism evidence="4 5">
    <name type="scientific">Lactuca sativa</name>
    <name type="common">Garden lettuce</name>
    <dbReference type="NCBI Taxonomy" id="4236"/>
    <lineage>
        <taxon>Eukaryota</taxon>
        <taxon>Viridiplantae</taxon>
        <taxon>Streptophyta</taxon>
        <taxon>Embryophyta</taxon>
        <taxon>Tracheophyta</taxon>
        <taxon>Spermatophyta</taxon>
        <taxon>Magnoliopsida</taxon>
        <taxon>eudicotyledons</taxon>
        <taxon>Gunneridae</taxon>
        <taxon>Pentapetalae</taxon>
        <taxon>asterids</taxon>
        <taxon>campanulids</taxon>
        <taxon>Asterales</taxon>
        <taxon>Asteraceae</taxon>
        <taxon>Cichorioideae</taxon>
        <taxon>Cichorieae</taxon>
        <taxon>Lactucinae</taxon>
        <taxon>Lactuca</taxon>
    </lineage>
</organism>
<dbReference type="PANTHER" id="PTHR32166:SF74">
    <property type="entry name" value="OS05G0256350 PROTEIN"/>
    <property type="match status" value="1"/>
</dbReference>
<evidence type="ECO:0008006" key="6">
    <source>
        <dbReference type="Google" id="ProtNLM"/>
    </source>
</evidence>
<accession>A0A9R1X2E6</accession>
<protein>
    <recommendedName>
        <fullName evidence="6">BED-type domain-containing protein</fullName>
    </recommendedName>
</protein>
<feature type="domain" description="HAT C-terminal dimerisation" evidence="3">
    <location>
        <begin position="575"/>
        <end position="644"/>
    </location>
</feature>
<evidence type="ECO:0000259" key="2">
    <source>
        <dbReference type="Pfam" id="PF04937"/>
    </source>
</evidence>
<dbReference type="InterPro" id="IPR007021">
    <property type="entry name" value="DUF659"/>
</dbReference>
<gene>
    <name evidence="4" type="ORF">LSAT_V11C800390050</name>
</gene>
<evidence type="ECO:0000259" key="3">
    <source>
        <dbReference type="Pfam" id="PF05699"/>
    </source>
</evidence>
<dbReference type="Pfam" id="PF04937">
    <property type="entry name" value="DUF659"/>
    <property type="match status" value="1"/>
</dbReference>
<dbReference type="GO" id="GO:0046983">
    <property type="term" value="F:protein dimerization activity"/>
    <property type="evidence" value="ECO:0007669"/>
    <property type="project" value="InterPro"/>
</dbReference>
<dbReference type="EMBL" id="NBSK02000008">
    <property type="protein sequence ID" value="KAJ0193727.1"/>
    <property type="molecule type" value="Genomic_DNA"/>
</dbReference>
<dbReference type="InterPro" id="IPR012337">
    <property type="entry name" value="RNaseH-like_sf"/>
</dbReference>
<feature type="domain" description="DUF659" evidence="2">
    <location>
        <begin position="205"/>
        <end position="354"/>
    </location>
</feature>
<dbReference type="InterPro" id="IPR008906">
    <property type="entry name" value="HATC_C_dom"/>
</dbReference>
<evidence type="ECO:0000313" key="4">
    <source>
        <dbReference type="EMBL" id="KAJ0193727.1"/>
    </source>
</evidence>
<comment type="caution">
    <text evidence="4">The sequence shown here is derived from an EMBL/GenBank/DDBJ whole genome shotgun (WGS) entry which is preliminary data.</text>
</comment>
<name>A0A9R1X2E6_LACSA</name>
<evidence type="ECO:0000313" key="5">
    <source>
        <dbReference type="Proteomes" id="UP000235145"/>
    </source>
</evidence>
<feature type="region of interest" description="Disordered" evidence="1">
    <location>
        <begin position="705"/>
        <end position="747"/>
    </location>
</feature>
<evidence type="ECO:0000256" key="1">
    <source>
        <dbReference type="SAM" id="MobiDB-lite"/>
    </source>
</evidence>
<proteinExistence type="predicted"/>
<reference evidence="4 5" key="1">
    <citation type="journal article" date="2017" name="Nat. Commun.">
        <title>Genome assembly with in vitro proximity ligation data and whole-genome triplication in lettuce.</title>
        <authorList>
            <person name="Reyes-Chin-Wo S."/>
            <person name="Wang Z."/>
            <person name="Yang X."/>
            <person name="Kozik A."/>
            <person name="Arikit S."/>
            <person name="Song C."/>
            <person name="Xia L."/>
            <person name="Froenicke L."/>
            <person name="Lavelle D.O."/>
            <person name="Truco M.J."/>
            <person name="Xia R."/>
            <person name="Zhu S."/>
            <person name="Xu C."/>
            <person name="Xu H."/>
            <person name="Xu X."/>
            <person name="Cox K."/>
            <person name="Korf I."/>
            <person name="Meyers B.C."/>
            <person name="Michelmore R.W."/>
        </authorList>
    </citation>
    <scope>NUCLEOTIDE SEQUENCE [LARGE SCALE GENOMIC DNA]</scope>
    <source>
        <strain evidence="5">cv. Salinas</strain>
        <tissue evidence="4">Seedlings</tissue>
    </source>
</reference>
<dbReference type="SUPFAM" id="SSF53098">
    <property type="entry name" value="Ribonuclease H-like"/>
    <property type="match status" value="1"/>
</dbReference>
<dbReference type="PANTHER" id="PTHR32166">
    <property type="entry name" value="OSJNBA0013A04.12 PROTEIN"/>
    <property type="match status" value="1"/>
</dbReference>
<keyword evidence="5" id="KW-1185">Reference proteome</keyword>
<dbReference type="Pfam" id="PF05699">
    <property type="entry name" value="Dimer_Tnp_hAT"/>
    <property type="match status" value="1"/>
</dbReference>
<sequence>MGMPPGVKEDDIGWKHGKKVEGTTNWVLCNYCPNVAKGGITRHKHHLAGDSTSVCKCIRAPLDVRKLFKDIFEKQKQDKVDRNRVPHFDDDVVDINDEDEEEVGEVPFSLGKRVNLSSKSTLHNKKVKGALDTHFRPSNETGKKKGYLVGTPEHNQLHKKLRGDAVQKFARWMYDAGLAFNAVKYDSLGPALEAIAIHGPGMKPPSYHEVRVPLLKLEKEHTKKLLILNETEKNAIGCSLMADGWRDRKGRALINFLVNTPRGSMFLESVDASSYSHTGENLFKLFDYFIKETGPDHVVQIVTDSVANNVLAGKMVEAKYPHIYWTPCAAHCIDLMLEDIFKVTHLKKTLDKAIAVNTYIYNRTLLLNMLRDFTGQRDMIRPAKTRFATALLTLNCFRSHKTSLKKLFTSEAWNKSRFKGEEGGTQCVTTIFSPSFWINIDIAVKVGEPLLAVLRLVDSERKPAMGYIYEAMDRAKEQIAYSFNNKFNKYKAFFKIIDDRWNYQLHQDLHAAGHYLNPSIFYNNPGVKEDSEVIKGLMACIHKMSSEEDETKIHQELSIYTGAEELFAQHMAIKLRTTLAPAKWWMQYGSSAPTLKKFVVKVLSLTCSSSGCERNWSVFEHIHSKKRNRLERQKLNDLVYIKYNRALRRRYDMRDMIDPIILEDSHIHDPFEWLASDDDGLVFEGDDLRWDVVAEAMGVDEPVHLTRRTTPGGRQGGMQGAVGVAESSSQGRARARQPHLIDEPEEENDVGVYKEFVEIVGEDELVFEENEDND</sequence>